<feature type="compositionally biased region" description="Acidic residues" evidence="1">
    <location>
        <begin position="60"/>
        <end position="75"/>
    </location>
</feature>
<gene>
    <name evidence="2" type="ORF">CONPUDRAFT_155297</name>
</gene>
<feature type="compositionally biased region" description="Acidic residues" evidence="1">
    <location>
        <begin position="113"/>
        <end position="134"/>
    </location>
</feature>
<feature type="compositionally biased region" description="Basic and acidic residues" evidence="1">
    <location>
        <begin position="135"/>
        <end position="154"/>
    </location>
</feature>
<dbReference type="RefSeq" id="XP_007770226.1">
    <property type="nucleotide sequence ID" value="XM_007772036.1"/>
</dbReference>
<evidence type="ECO:0000256" key="1">
    <source>
        <dbReference type="SAM" id="MobiDB-lite"/>
    </source>
</evidence>
<name>A0A5M3MMR6_CONPW</name>
<dbReference type="GeneID" id="19203404"/>
<protein>
    <submittedName>
        <fullName evidence="2">Uncharacterized protein</fullName>
    </submittedName>
</protein>
<keyword evidence="3" id="KW-1185">Reference proteome</keyword>
<evidence type="ECO:0000313" key="3">
    <source>
        <dbReference type="Proteomes" id="UP000053558"/>
    </source>
</evidence>
<dbReference type="KEGG" id="cput:CONPUDRAFT_155297"/>
<dbReference type="AlphaFoldDB" id="A0A5M3MMR6"/>
<feature type="compositionally biased region" description="Basic and acidic residues" evidence="1">
    <location>
        <begin position="34"/>
        <end position="43"/>
    </location>
</feature>
<organism evidence="2 3">
    <name type="scientific">Coniophora puteana (strain RWD-64-598)</name>
    <name type="common">Brown rot fungus</name>
    <dbReference type="NCBI Taxonomy" id="741705"/>
    <lineage>
        <taxon>Eukaryota</taxon>
        <taxon>Fungi</taxon>
        <taxon>Dikarya</taxon>
        <taxon>Basidiomycota</taxon>
        <taxon>Agaricomycotina</taxon>
        <taxon>Agaricomycetes</taxon>
        <taxon>Agaricomycetidae</taxon>
        <taxon>Boletales</taxon>
        <taxon>Coniophorineae</taxon>
        <taxon>Coniophoraceae</taxon>
        <taxon>Coniophora</taxon>
    </lineage>
</organism>
<reference evidence="3" key="1">
    <citation type="journal article" date="2012" name="Science">
        <title>The Paleozoic origin of enzymatic lignin decomposition reconstructed from 31 fungal genomes.</title>
        <authorList>
            <person name="Floudas D."/>
            <person name="Binder M."/>
            <person name="Riley R."/>
            <person name="Barry K."/>
            <person name="Blanchette R.A."/>
            <person name="Henrissat B."/>
            <person name="Martinez A.T."/>
            <person name="Otillar R."/>
            <person name="Spatafora J.W."/>
            <person name="Yadav J.S."/>
            <person name="Aerts A."/>
            <person name="Benoit I."/>
            <person name="Boyd A."/>
            <person name="Carlson A."/>
            <person name="Copeland A."/>
            <person name="Coutinho P.M."/>
            <person name="de Vries R.P."/>
            <person name="Ferreira P."/>
            <person name="Findley K."/>
            <person name="Foster B."/>
            <person name="Gaskell J."/>
            <person name="Glotzer D."/>
            <person name="Gorecki P."/>
            <person name="Heitman J."/>
            <person name="Hesse C."/>
            <person name="Hori C."/>
            <person name="Igarashi K."/>
            <person name="Jurgens J.A."/>
            <person name="Kallen N."/>
            <person name="Kersten P."/>
            <person name="Kohler A."/>
            <person name="Kuees U."/>
            <person name="Kumar T.K.A."/>
            <person name="Kuo A."/>
            <person name="LaButti K."/>
            <person name="Larrondo L.F."/>
            <person name="Lindquist E."/>
            <person name="Ling A."/>
            <person name="Lombard V."/>
            <person name="Lucas S."/>
            <person name="Lundell T."/>
            <person name="Martin R."/>
            <person name="McLaughlin D.J."/>
            <person name="Morgenstern I."/>
            <person name="Morin E."/>
            <person name="Murat C."/>
            <person name="Nagy L.G."/>
            <person name="Nolan M."/>
            <person name="Ohm R.A."/>
            <person name="Patyshakuliyeva A."/>
            <person name="Rokas A."/>
            <person name="Ruiz-Duenas F.J."/>
            <person name="Sabat G."/>
            <person name="Salamov A."/>
            <person name="Samejima M."/>
            <person name="Schmutz J."/>
            <person name="Slot J.C."/>
            <person name="St John F."/>
            <person name="Stenlid J."/>
            <person name="Sun H."/>
            <person name="Sun S."/>
            <person name="Syed K."/>
            <person name="Tsang A."/>
            <person name="Wiebenga A."/>
            <person name="Young D."/>
            <person name="Pisabarro A."/>
            <person name="Eastwood D.C."/>
            <person name="Martin F."/>
            <person name="Cullen D."/>
            <person name="Grigoriev I.V."/>
            <person name="Hibbett D.S."/>
        </authorList>
    </citation>
    <scope>NUCLEOTIDE SEQUENCE [LARGE SCALE GENOMIC DNA]</scope>
    <source>
        <strain evidence="3">RWD-64-598 SS2</strain>
    </source>
</reference>
<comment type="caution">
    <text evidence="2">The sequence shown here is derived from an EMBL/GenBank/DDBJ whole genome shotgun (WGS) entry which is preliminary data.</text>
</comment>
<dbReference type="EMBL" id="JH711580">
    <property type="protein sequence ID" value="EIW79901.1"/>
    <property type="molecule type" value="Genomic_DNA"/>
</dbReference>
<feature type="region of interest" description="Disordered" evidence="1">
    <location>
        <begin position="1"/>
        <end position="92"/>
    </location>
</feature>
<evidence type="ECO:0000313" key="2">
    <source>
        <dbReference type="EMBL" id="EIW79901.1"/>
    </source>
</evidence>
<sequence length="163" mass="19061">MTSPGPDVNVTSDVLRDPQQPHVESHVVSNNSPDHTKSSHITDDLLITNATVPTGPDDHKEDDEESSFFCSDEEPEPRAPRRKRRQGPGFPPYIVKHRRAYWGCPHWQISEEECQEHEREEQNEDEDEDEEEEEEKMRKKADEEWARFMGDRAQRQRSRAAQK</sequence>
<accession>A0A5M3MMR6</accession>
<proteinExistence type="predicted"/>
<feature type="region of interest" description="Disordered" evidence="1">
    <location>
        <begin position="113"/>
        <end position="163"/>
    </location>
</feature>
<dbReference type="Proteomes" id="UP000053558">
    <property type="component" value="Unassembled WGS sequence"/>
</dbReference>